<dbReference type="PANTHER" id="PTHR32385:SF15">
    <property type="entry name" value="INOSITOL PHOSPHOCERAMIDE MANNOSYLTRANSFERASE 1"/>
    <property type="match status" value="1"/>
</dbReference>
<dbReference type="Pfam" id="PF04488">
    <property type="entry name" value="Gly_transf_sug"/>
    <property type="match status" value="1"/>
</dbReference>
<accession>A0ABS8FVR0</accession>
<dbReference type="InterPro" id="IPR007577">
    <property type="entry name" value="GlycoTrfase_DXD_sugar-bd_CS"/>
</dbReference>
<proteinExistence type="predicted"/>
<keyword evidence="3" id="KW-1185">Reference proteome</keyword>
<organism evidence="2 3">
    <name type="scientific">Ruminococcus turbiniformis</name>
    <dbReference type="NCBI Taxonomy" id="2881258"/>
    <lineage>
        <taxon>Bacteria</taxon>
        <taxon>Bacillati</taxon>
        <taxon>Bacillota</taxon>
        <taxon>Clostridia</taxon>
        <taxon>Eubacteriales</taxon>
        <taxon>Oscillospiraceae</taxon>
        <taxon>Ruminococcus</taxon>
    </lineage>
</organism>
<evidence type="ECO:0000313" key="2">
    <source>
        <dbReference type="EMBL" id="MCC2254130.1"/>
    </source>
</evidence>
<dbReference type="InterPro" id="IPR051706">
    <property type="entry name" value="Glycosyltransferase_domain"/>
</dbReference>
<evidence type="ECO:0000313" key="3">
    <source>
        <dbReference type="Proteomes" id="UP001198151"/>
    </source>
</evidence>
<protein>
    <recommendedName>
        <fullName evidence="4">Glycosyl transferase</fullName>
    </recommendedName>
</protein>
<evidence type="ECO:0008006" key="4">
    <source>
        <dbReference type="Google" id="ProtNLM"/>
    </source>
</evidence>
<dbReference type="Proteomes" id="UP001198151">
    <property type="component" value="Unassembled WGS sequence"/>
</dbReference>
<comment type="caution">
    <text evidence="2">The sequence shown here is derived from an EMBL/GenBank/DDBJ whole genome shotgun (WGS) entry which is preliminary data.</text>
</comment>
<gene>
    <name evidence="2" type="ORF">LKD70_06700</name>
</gene>
<dbReference type="Gene3D" id="3.90.550.20">
    <property type="match status" value="1"/>
</dbReference>
<evidence type="ECO:0000256" key="1">
    <source>
        <dbReference type="ARBA" id="ARBA00022679"/>
    </source>
</evidence>
<name>A0ABS8FVR0_9FIRM</name>
<dbReference type="PANTHER" id="PTHR32385">
    <property type="entry name" value="MANNOSYL PHOSPHORYLINOSITOL CERAMIDE SYNTHASE"/>
    <property type="match status" value="1"/>
</dbReference>
<dbReference type="SUPFAM" id="SSF53448">
    <property type="entry name" value="Nucleotide-diphospho-sugar transferases"/>
    <property type="match status" value="1"/>
</dbReference>
<dbReference type="EMBL" id="JAJEQX010000009">
    <property type="protein sequence ID" value="MCC2254130.1"/>
    <property type="molecule type" value="Genomic_DNA"/>
</dbReference>
<dbReference type="RefSeq" id="WP_227707264.1">
    <property type="nucleotide sequence ID" value="NZ_JAJEQX010000009.1"/>
</dbReference>
<keyword evidence="1" id="KW-0808">Transferase</keyword>
<reference evidence="2 3" key="1">
    <citation type="submission" date="2021-10" db="EMBL/GenBank/DDBJ databases">
        <title>Anaerobic single-cell dispensing facilitates the cultivation of human gut bacteria.</title>
        <authorList>
            <person name="Afrizal A."/>
        </authorList>
    </citation>
    <scope>NUCLEOTIDE SEQUENCE [LARGE SCALE GENOMIC DNA]</scope>
    <source>
        <strain evidence="2 3">CLA-AA-H200</strain>
    </source>
</reference>
<sequence length="235" mass="27353">MIPKKIHYIWVGGKEKPADIKRCMATWKRHLGDYEIKEWNETNFDIDAHPYTRTAYAAKKWAYVSDYIRAWAIYNEGGIYLDTDVLILDNFEKFLNDRAFVGYETPDYPFTAVFGAEKGHPFVKDMIDYYDGRAFEFDTSDQMKTVNTKSVSDILIQDYGCELGNKRQTLREGIEVYTEDILCNPSANSVSIHVFTGTWMEGEKPLARKVNTFLKLRATTKRRAGLFRKYITKNK</sequence>
<dbReference type="InterPro" id="IPR029044">
    <property type="entry name" value="Nucleotide-diphossugar_trans"/>
</dbReference>